<organism evidence="1 2">
    <name type="scientific">Apiospora phragmitis</name>
    <dbReference type="NCBI Taxonomy" id="2905665"/>
    <lineage>
        <taxon>Eukaryota</taxon>
        <taxon>Fungi</taxon>
        <taxon>Dikarya</taxon>
        <taxon>Ascomycota</taxon>
        <taxon>Pezizomycotina</taxon>
        <taxon>Sordariomycetes</taxon>
        <taxon>Xylariomycetidae</taxon>
        <taxon>Amphisphaeriales</taxon>
        <taxon>Apiosporaceae</taxon>
        <taxon>Apiospora</taxon>
    </lineage>
</organism>
<evidence type="ECO:0000313" key="1">
    <source>
        <dbReference type="EMBL" id="KAK8041592.1"/>
    </source>
</evidence>
<dbReference type="RefSeq" id="XP_066709137.1">
    <property type="nucleotide sequence ID" value="XM_066866008.1"/>
</dbReference>
<dbReference type="Proteomes" id="UP001480595">
    <property type="component" value="Unassembled WGS sequence"/>
</dbReference>
<protein>
    <recommendedName>
        <fullName evidence="3">Heterokaryon incompatibility domain-containing protein</fullName>
    </recommendedName>
</protein>
<comment type="caution">
    <text evidence="1">The sequence shown here is derived from an EMBL/GenBank/DDBJ whole genome shotgun (WGS) entry which is preliminary data.</text>
</comment>
<dbReference type="EMBL" id="JAQQWL010000015">
    <property type="protein sequence ID" value="KAK8041592.1"/>
    <property type="molecule type" value="Genomic_DNA"/>
</dbReference>
<evidence type="ECO:0000313" key="2">
    <source>
        <dbReference type="Proteomes" id="UP001480595"/>
    </source>
</evidence>
<evidence type="ECO:0008006" key="3">
    <source>
        <dbReference type="Google" id="ProtNLM"/>
    </source>
</evidence>
<reference evidence="1 2" key="1">
    <citation type="submission" date="2023-01" db="EMBL/GenBank/DDBJ databases">
        <title>Analysis of 21 Apiospora genomes using comparative genomics revels a genus with tremendous synthesis potential of carbohydrate active enzymes and secondary metabolites.</title>
        <authorList>
            <person name="Sorensen T."/>
        </authorList>
    </citation>
    <scope>NUCLEOTIDE SEQUENCE [LARGE SCALE GENOMIC DNA]</scope>
    <source>
        <strain evidence="1 2">CBS 135458</strain>
    </source>
</reference>
<sequence>MSNSKDPLGGWPRRLLHVGSMTSCTWQSGNIYSWEDVNGYQQRVQPRYNAITYTGGRYAYEYGGTGHKTASYLPVHGITWSDFVPRMRDRFTPEDLAKFVAAAVEGDVEFVWLDIACINQAMDSTGERLPEYFDEIGR</sequence>
<dbReference type="GeneID" id="92099071"/>
<proteinExistence type="predicted"/>
<gene>
    <name evidence="1" type="ORF">PG994_014599</name>
</gene>
<keyword evidence="2" id="KW-1185">Reference proteome</keyword>
<name>A0ABR1T4U1_9PEZI</name>
<accession>A0ABR1T4U1</accession>